<name>A0A364N8U0_STELY</name>
<dbReference type="SUPFAM" id="SSF50978">
    <property type="entry name" value="WD40 repeat-like"/>
    <property type="match status" value="1"/>
</dbReference>
<dbReference type="OrthoDB" id="7318948at2759"/>
<feature type="region of interest" description="Disordered" evidence="7">
    <location>
        <begin position="384"/>
        <end position="419"/>
    </location>
</feature>
<dbReference type="InterPro" id="IPR015943">
    <property type="entry name" value="WD40/YVTN_repeat-like_dom_sf"/>
</dbReference>
<keyword evidence="4" id="KW-0805">Transcription regulation</keyword>
<evidence type="ECO:0000256" key="1">
    <source>
        <dbReference type="ARBA" id="ARBA00008075"/>
    </source>
</evidence>
<dbReference type="InterPro" id="IPR051243">
    <property type="entry name" value="PcG_WD-repeat"/>
</dbReference>
<dbReference type="STRING" id="183478.A0A364N8U0"/>
<keyword evidence="2 6" id="KW-0853">WD repeat</keyword>
<keyword evidence="3" id="KW-0677">Repeat</keyword>
<evidence type="ECO:0000256" key="7">
    <source>
        <dbReference type="SAM" id="MobiDB-lite"/>
    </source>
</evidence>
<keyword evidence="5" id="KW-0804">Transcription</keyword>
<keyword evidence="9" id="KW-1185">Reference proteome</keyword>
<dbReference type="PROSITE" id="PS50082">
    <property type="entry name" value="WD_REPEATS_2"/>
    <property type="match status" value="2"/>
</dbReference>
<dbReference type="PANTHER" id="PTHR10253">
    <property type="entry name" value="POLYCOMB PROTEIN"/>
    <property type="match status" value="1"/>
</dbReference>
<proteinExistence type="inferred from homology"/>
<dbReference type="Pfam" id="PF00400">
    <property type="entry name" value="WD40"/>
    <property type="match status" value="2"/>
</dbReference>
<dbReference type="PROSITE" id="PS50294">
    <property type="entry name" value="WD_REPEATS_REGION"/>
    <property type="match status" value="2"/>
</dbReference>
<feature type="compositionally biased region" description="Low complexity" evidence="7">
    <location>
        <begin position="387"/>
        <end position="405"/>
    </location>
</feature>
<dbReference type="InterPro" id="IPR001680">
    <property type="entry name" value="WD40_rpt"/>
</dbReference>
<evidence type="ECO:0000313" key="8">
    <source>
        <dbReference type="EMBL" id="RAR13758.1"/>
    </source>
</evidence>
<dbReference type="EMBL" id="QGDH01000031">
    <property type="protein sequence ID" value="RAR13758.1"/>
    <property type="molecule type" value="Genomic_DNA"/>
</dbReference>
<sequence length="711" mass="79964">MDPRWELPTLRGTMRLGAQTKSRLSSTQFYDVDFYPYTAPGLDPVFALCGGPFTIICRCILDKNGAIEILRWFEDEETTGERGTPNEKQVNYNSLVWSQAENGDPLVCVTGDARIKVLNVRTGKLSATLIGHGDSVNDLAVSPVDPTILASVSIDYSLRVWSLHPSHQNQPLGAICYGQGHKDQVLTLSYHPKGRYILTAGMDTRINLWAVPHDLKEHAGTDKPAMVHYPHFSTAEIHTDFIDCIQWYNDLILSHACREGKIILWSIDKFSSDRTTPPAPIPTSSAVNSRTPVTIPANSTSSTRSAWGGRFQRLLQFELPHTNQFYIRFSLFHELGRHPVLAAGNEKSKTFFWDLQRLENSGTGEDGAQGQSGRGVPLGLPRHVREGSSASTASSAISAGSTNTKTKQKKVKEKEHIRDRGISDPFRSIKAHKIVETPKYKAFAFRHFAWSRDGQWCVGVGDCGTINVFNRWEKGVPDILPDKEIPVQDEPKINKKKIVDTLEGMSEAHELRRQMAADQGEPFEEDLQHLLGEQLHLPYITTSRQIHKIFTYPPQQPPTPEPLGTISSPTPTTSLHFTRCAHVVCIRTLLTSYLAAIEVSEEYLCAQYWADTLDACDAFYQGWFRYEKLDQGTSPGDAPLFVECWDEDKGRREEDDEVRIEAWVVGGMEVEMVTWVDWGFGGEVDGDAWEDDMSADEMYKEDVGPVEQYWW</sequence>
<evidence type="ECO:0000256" key="6">
    <source>
        <dbReference type="PROSITE-ProRule" id="PRU00221"/>
    </source>
</evidence>
<accession>A0A364N8U0</accession>
<comment type="similarity">
    <text evidence="1">Belongs to the WD repeat ESC family.</text>
</comment>
<gene>
    <name evidence="8" type="ORF">DDE83_002943</name>
</gene>
<feature type="compositionally biased region" description="Polar residues" evidence="7">
    <location>
        <begin position="287"/>
        <end position="302"/>
    </location>
</feature>
<feature type="repeat" description="WD" evidence="6">
    <location>
        <begin position="178"/>
        <end position="209"/>
    </location>
</feature>
<dbReference type="InterPro" id="IPR036322">
    <property type="entry name" value="WD40_repeat_dom_sf"/>
</dbReference>
<evidence type="ECO:0000256" key="4">
    <source>
        <dbReference type="ARBA" id="ARBA00023015"/>
    </source>
</evidence>
<feature type="region of interest" description="Disordered" evidence="7">
    <location>
        <begin position="276"/>
        <end position="302"/>
    </location>
</feature>
<reference evidence="9" key="1">
    <citation type="submission" date="2018-05" db="EMBL/GenBank/DDBJ databases">
        <title>Draft genome sequence of Stemphylium lycopersici strain CIDEFI 213.</title>
        <authorList>
            <person name="Medina R."/>
            <person name="Franco M.E.E."/>
            <person name="Lucentini C.G."/>
            <person name="Saparrat M.C.N."/>
            <person name="Balatti P.A."/>
        </authorList>
    </citation>
    <scope>NUCLEOTIDE SEQUENCE [LARGE SCALE GENOMIC DNA]</scope>
    <source>
        <strain evidence="9">CIDEFI 213</strain>
    </source>
</reference>
<dbReference type="SMART" id="SM00320">
    <property type="entry name" value="WD40"/>
    <property type="match status" value="4"/>
</dbReference>
<dbReference type="AlphaFoldDB" id="A0A364N8U0"/>
<evidence type="ECO:0000256" key="5">
    <source>
        <dbReference type="ARBA" id="ARBA00023163"/>
    </source>
</evidence>
<dbReference type="Proteomes" id="UP000249619">
    <property type="component" value="Unassembled WGS sequence"/>
</dbReference>
<protein>
    <submittedName>
        <fullName evidence="8">WD40 repeat-like protein</fullName>
    </submittedName>
</protein>
<dbReference type="Gene3D" id="2.130.10.10">
    <property type="entry name" value="YVTN repeat-like/Quinoprotein amine dehydrogenase"/>
    <property type="match status" value="1"/>
</dbReference>
<evidence type="ECO:0000256" key="2">
    <source>
        <dbReference type="ARBA" id="ARBA00022574"/>
    </source>
</evidence>
<feature type="repeat" description="WD" evidence="6">
    <location>
        <begin position="129"/>
        <end position="163"/>
    </location>
</feature>
<organism evidence="8 9">
    <name type="scientific">Stemphylium lycopersici</name>
    <name type="common">Tomato gray leaf spot disease fungus</name>
    <name type="synonym">Thyrospora lycopersici</name>
    <dbReference type="NCBI Taxonomy" id="183478"/>
    <lineage>
        <taxon>Eukaryota</taxon>
        <taxon>Fungi</taxon>
        <taxon>Dikarya</taxon>
        <taxon>Ascomycota</taxon>
        <taxon>Pezizomycotina</taxon>
        <taxon>Dothideomycetes</taxon>
        <taxon>Pleosporomycetidae</taxon>
        <taxon>Pleosporales</taxon>
        <taxon>Pleosporineae</taxon>
        <taxon>Pleosporaceae</taxon>
        <taxon>Stemphylium</taxon>
    </lineage>
</organism>
<evidence type="ECO:0000256" key="3">
    <source>
        <dbReference type="ARBA" id="ARBA00022737"/>
    </source>
</evidence>
<evidence type="ECO:0000313" key="9">
    <source>
        <dbReference type="Proteomes" id="UP000249619"/>
    </source>
</evidence>
<comment type="caution">
    <text evidence="8">The sequence shown here is derived from an EMBL/GenBank/DDBJ whole genome shotgun (WGS) entry which is preliminary data.</text>
</comment>